<dbReference type="RefSeq" id="WP_098152078.1">
    <property type="nucleotide sequence ID" value="NZ_CADEQH010000001.1"/>
</dbReference>
<proteinExistence type="predicted"/>
<comment type="caution">
    <text evidence="1">The sequence shown here is derived from an EMBL/GenBank/DDBJ whole genome shotgun (WGS) entry which is preliminary data.</text>
</comment>
<dbReference type="AlphaFoldDB" id="A0A2A7SFQ5"/>
<gene>
    <name evidence="1" type="ORF">CRM94_09070</name>
</gene>
<evidence type="ECO:0000313" key="2">
    <source>
        <dbReference type="Proteomes" id="UP000220629"/>
    </source>
</evidence>
<reference evidence="2" key="1">
    <citation type="submission" date="2017-09" db="EMBL/GenBank/DDBJ databases">
        <title>FDA dAtabase for Regulatory Grade micrObial Sequences (FDA-ARGOS): Supporting development and validation of Infectious Disease Dx tests.</title>
        <authorList>
            <person name="Minogue T."/>
            <person name="Wolcott M."/>
            <person name="Wasieloski L."/>
            <person name="Aguilar W."/>
            <person name="Moore D."/>
            <person name="Tallon L."/>
            <person name="Sadzewicz L."/>
            <person name="Ott S."/>
            <person name="Zhao X."/>
            <person name="Nagaraj S."/>
            <person name="Vavikolanu K."/>
            <person name="Aluvathingal J."/>
            <person name="Nadendla S."/>
            <person name="Sichtig H."/>
        </authorList>
    </citation>
    <scope>NUCLEOTIDE SEQUENCE [LARGE SCALE GENOMIC DNA]</scope>
    <source>
        <strain evidence="2">FDAARGOS_390</strain>
    </source>
</reference>
<accession>A0A2A7SFQ5</accession>
<dbReference type="Proteomes" id="UP000220629">
    <property type="component" value="Unassembled WGS sequence"/>
</dbReference>
<sequence>MELSAVVQVIDGFSLAPLEGLRPAFTLNGQPCRPLDKRDGFYAFGGLPHGAYRLVAAAPPFFAQQVAFEVPLALPLAEAIVSCVLEPGPLYPFPPGTTLVRGQVLAAATRQPLAGVQVEARYASARGEARQAATRTAGLGRYDGRYALAPRGRLAPGTAVVLNFSKAGYASAQAELKLDPGAMQYLDITMRQA</sequence>
<dbReference type="Gene3D" id="2.60.40.1120">
    <property type="entry name" value="Carboxypeptidase-like, regulatory domain"/>
    <property type="match status" value="1"/>
</dbReference>
<name>A0A2A7SFQ5_BURGA</name>
<dbReference type="EMBL" id="PDDY01000001">
    <property type="protein sequence ID" value="PEH42283.1"/>
    <property type="molecule type" value="Genomic_DNA"/>
</dbReference>
<evidence type="ECO:0000313" key="1">
    <source>
        <dbReference type="EMBL" id="PEH42283.1"/>
    </source>
</evidence>
<protein>
    <recommendedName>
        <fullName evidence="3">Carboxypeptidase regulatory-like domain-containing protein</fullName>
    </recommendedName>
</protein>
<organism evidence="1 2">
    <name type="scientific">Burkholderia gladioli</name>
    <name type="common">Pseudomonas marginata</name>
    <name type="synonym">Phytomonas marginata</name>
    <dbReference type="NCBI Taxonomy" id="28095"/>
    <lineage>
        <taxon>Bacteria</taxon>
        <taxon>Pseudomonadati</taxon>
        <taxon>Pseudomonadota</taxon>
        <taxon>Betaproteobacteria</taxon>
        <taxon>Burkholderiales</taxon>
        <taxon>Burkholderiaceae</taxon>
        <taxon>Burkholderia</taxon>
    </lineage>
</organism>
<evidence type="ECO:0008006" key="3">
    <source>
        <dbReference type="Google" id="ProtNLM"/>
    </source>
</evidence>